<keyword evidence="8" id="KW-0408">Iron</keyword>
<evidence type="ECO:0000256" key="5">
    <source>
        <dbReference type="ARBA" id="ARBA00022496"/>
    </source>
</evidence>
<evidence type="ECO:0000259" key="17">
    <source>
        <dbReference type="Pfam" id="PF07715"/>
    </source>
</evidence>
<keyword evidence="13 14" id="KW-0998">Cell outer membrane</keyword>
<dbReference type="NCBIfam" id="TIGR01783">
    <property type="entry name" value="TonB-siderophor"/>
    <property type="match status" value="1"/>
</dbReference>
<dbReference type="RefSeq" id="WP_379838182.1">
    <property type="nucleotide sequence ID" value="NZ_JBHRYQ010000001.1"/>
</dbReference>
<proteinExistence type="inferred from homology"/>
<evidence type="ECO:0000256" key="14">
    <source>
        <dbReference type="PROSITE-ProRule" id="PRU01360"/>
    </source>
</evidence>
<sequence>MKKIVLLLLIGQYVFAQNITLKGKVSTSDGQAAEFVNVVIKGLAKGTVADENGRYVFNDLKAGTYTVQASYVGLKAQNKQVVLKENESAVLDFELEVDANELMEVVVLANPSKYVTDYPSVSLRLKTPLLEVPQNIQVITKQVLQDQQIFDMLEGVTRNVSGASRVEHWDNYAQINMRGSQIAGFRNGMNVQSTWGPLAEDMSMVERIEFVKGPAGFMLANGEPSGFYNVVTKKPTGFTKGEVGLTVGSFGTYRSTLDFDGKLDKTGKVLYRLNLMGQQKGSHRDFEFNNRASVAPVLKFQFTPKTSLTTEYTYQFNQMSVIGSNYAFSNNGLGDLPVNFTTAEANMSPTNINDNSLFVTLAHTINANWKFTGQLAYMSYKQIGQSLWAGGFSANGDTLTRTASIWDVQGITKVGQFFVNGDMKTGVLNHRILAGVDMGNKDFFHDWNQGGAFGKLNVYDPVYNTVAAADYPKYDRSLSLRERGVLYGQKYSALYVQDEIRLLDEKLRVTLAGRYTTAENYDAYSGMGKASKFTPRVGLSYSLNKSTSLYGVIDEAFVPQAGASFDGKSFDPITGGNKEIGLKKEWLGGLWTSTVSAYAITKNNVLAADPEHQYFSIQVGQTQTKGLELDLRGQLLHGLDLTLNYAYTDGKVTKNTEAILVGQQIAGTSKHISNAWLSYKFSNTALTGLGASLGVQYLGGRSAWYGAYDNSLQTMPNYTRVDGAVSYQTGKFGVALNVNNILSSYLYSGAYYSWGGYYYWQAEALRNARLSINYKF</sequence>
<dbReference type="Gene3D" id="2.60.40.1120">
    <property type="entry name" value="Carboxypeptidase-like, regulatory domain"/>
    <property type="match status" value="1"/>
</dbReference>
<evidence type="ECO:0000256" key="9">
    <source>
        <dbReference type="ARBA" id="ARBA00023065"/>
    </source>
</evidence>
<dbReference type="InterPro" id="IPR036942">
    <property type="entry name" value="Beta-barrel_TonB_sf"/>
</dbReference>
<evidence type="ECO:0000256" key="11">
    <source>
        <dbReference type="ARBA" id="ARBA00023136"/>
    </source>
</evidence>
<accession>A0ABV7YZ71</accession>
<dbReference type="EMBL" id="JBHRYQ010000001">
    <property type="protein sequence ID" value="MFC3811341.1"/>
    <property type="molecule type" value="Genomic_DNA"/>
</dbReference>
<evidence type="ECO:0000256" key="13">
    <source>
        <dbReference type="ARBA" id="ARBA00023237"/>
    </source>
</evidence>
<dbReference type="InterPro" id="IPR010105">
    <property type="entry name" value="TonB_sidphr_rcpt"/>
</dbReference>
<dbReference type="PANTHER" id="PTHR32552:SF68">
    <property type="entry name" value="FERRICHROME OUTER MEMBRANE TRANSPORTER_PHAGE RECEPTOR"/>
    <property type="match status" value="1"/>
</dbReference>
<feature type="domain" description="TonB-dependent receptor plug" evidence="17">
    <location>
        <begin position="129"/>
        <end position="226"/>
    </location>
</feature>
<organism evidence="18 19">
    <name type="scientific">Lacihabitans lacunae</name>
    <dbReference type="NCBI Taxonomy" id="1028214"/>
    <lineage>
        <taxon>Bacteria</taxon>
        <taxon>Pseudomonadati</taxon>
        <taxon>Bacteroidota</taxon>
        <taxon>Cytophagia</taxon>
        <taxon>Cytophagales</taxon>
        <taxon>Leadbetterellaceae</taxon>
        <taxon>Lacihabitans</taxon>
    </lineage>
</organism>
<dbReference type="InterPro" id="IPR013784">
    <property type="entry name" value="Carb-bd-like_fold"/>
</dbReference>
<dbReference type="InterPro" id="IPR000531">
    <property type="entry name" value="Beta-barrel_TonB"/>
</dbReference>
<keyword evidence="5" id="KW-0410">Iron transport</keyword>
<evidence type="ECO:0000313" key="18">
    <source>
        <dbReference type="EMBL" id="MFC3811341.1"/>
    </source>
</evidence>
<comment type="subcellular location">
    <subcellularLocation>
        <location evidence="1 14">Cell outer membrane</location>
        <topology evidence="1 14">Multi-pass membrane protein</topology>
    </subcellularLocation>
</comment>
<evidence type="ECO:0000256" key="4">
    <source>
        <dbReference type="ARBA" id="ARBA00022452"/>
    </source>
</evidence>
<dbReference type="Gene3D" id="2.170.130.10">
    <property type="entry name" value="TonB-dependent receptor, plug domain"/>
    <property type="match status" value="1"/>
</dbReference>
<dbReference type="PROSITE" id="PS52016">
    <property type="entry name" value="TONB_DEPENDENT_REC_3"/>
    <property type="match status" value="1"/>
</dbReference>
<keyword evidence="6 14" id="KW-0812">Transmembrane</keyword>
<dbReference type="PANTHER" id="PTHR32552">
    <property type="entry name" value="FERRICHROME IRON RECEPTOR-RELATED"/>
    <property type="match status" value="1"/>
</dbReference>
<evidence type="ECO:0000256" key="6">
    <source>
        <dbReference type="ARBA" id="ARBA00022692"/>
    </source>
</evidence>
<evidence type="ECO:0000256" key="10">
    <source>
        <dbReference type="ARBA" id="ARBA00023077"/>
    </source>
</evidence>
<dbReference type="Pfam" id="PF07715">
    <property type="entry name" value="Plug"/>
    <property type="match status" value="1"/>
</dbReference>
<evidence type="ECO:0000256" key="15">
    <source>
        <dbReference type="RuleBase" id="RU003357"/>
    </source>
</evidence>
<evidence type="ECO:0000259" key="16">
    <source>
        <dbReference type="Pfam" id="PF00593"/>
    </source>
</evidence>
<dbReference type="Pfam" id="PF13715">
    <property type="entry name" value="CarbopepD_reg_2"/>
    <property type="match status" value="1"/>
</dbReference>
<evidence type="ECO:0000256" key="12">
    <source>
        <dbReference type="ARBA" id="ARBA00023170"/>
    </source>
</evidence>
<evidence type="ECO:0000313" key="19">
    <source>
        <dbReference type="Proteomes" id="UP001595616"/>
    </source>
</evidence>
<protein>
    <submittedName>
        <fullName evidence="18">TonB-dependent siderophore receptor</fullName>
    </submittedName>
</protein>
<keyword evidence="10 15" id="KW-0798">TonB box</keyword>
<dbReference type="InterPro" id="IPR012910">
    <property type="entry name" value="Plug_dom"/>
</dbReference>
<evidence type="ECO:0000256" key="3">
    <source>
        <dbReference type="ARBA" id="ARBA00022448"/>
    </source>
</evidence>
<dbReference type="Pfam" id="PF00593">
    <property type="entry name" value="TonB_dep_Rec_b-barrel"/>
    <property type="match status" value="1"/>
</dbReference>
<keyword evidence="19" id="KW-1185">Reference proteome</keyword>
<keyword evidence="7" id="KW-0732">Signal</keyword>
<keyword evidence="4 14" id="KW-1134">Transmembrane beta strand</keyword>
<keyword evidence="12 18" id="KW-0675">Receptor</keyword>
<keyword evidence="11 14" id="KW-0472">Membrane</keyword>
<evidence type="ECO:0000256" key="2">
    <source>
        <dbReference type="ARBA" id="ARBA00009810"/>
    </source>
</evidence>
<reference evidence="19" key="1">
    <citation type="journal article" date="2019" name="Int. J. Syst. Evol. Microbiol.">
        <title>The Global Catalogue of Microorganisms (GCM) 10K type strain sequencing project: providing services to taxonomists for standard genome sequencing and annotation.</title>
        <authorList>
            <consortium name="The Broad Institute Genomics Platform"/>
            <consortium name="The Broad Institute Genome Sequencing Center for Infectious Disease"/>
            <person name="Wu L."/>
            <person name="Ma J."/>
        </authorList>
    </citation>
    <scope>NUCLEOTIDE SEQUENCE [LARGE SCALE GENOMIC DNA]</scope>
    <source>
        <strain evidence="19">CECT 7956</strain>
    </source>
</reference>
<comment type="similarity">
    <text evidence="2 14 15">Belongs to the TonB-dependent receptor family.</text>
</comment>
<dbReference type="InterPro" id="IPR039426">
    <property type="entry name" value="TonB-dep_rcpt-like"/>
</dbReference>
<gene>
    <name evidence="18" type="ORF">ACFOOI_11815</name>
</gene>
<dbReference type="SUPFAM" id="SSF49452">
    <property type="entry name" value="Starch-binding domain-like"/>
    <property type="match status" value="1"/>
</dbReference>
<dbReference type="SUPFAM" id="SSF56935">
    <property type="entry name" value="Porins"/>
    <property type="match status" value="1"/>
</dbReference>
<dbReference type="Gene3D" id="2.40.170.20">
    <property type="entry name" value="TonB-dependent receptor, beta-barrel domain"/>
    <property type="match status" value="1"/>
</dbReference>
<evidence type="ECO:0000256" key="7">
    <source>
        <dbReference type="ARBA" id="ARBA00022729"/>
    </source>
</evidence>
<keyword evidence="9" id="KW-0406">Ion transport</keyword>
<comment type="caution">
    <text evidence="18">The sequence shown here is derived from an EMBL/GenBank/DDBJ whole genome shotgun (WGS) entry which is preliminary data.</text>
</comment>
<name>A0ABV7YZ71_9BACT</name>
<dbReference type="InterPro" id="IPR037066">
    <property type="entry name" value="Plug_dom_sf"/>
</dbReference>
<feature type="domain" description="TonB-dependent receptor-like beta-barrel" evidence="16">
    <location>
        <begin position="322"/>
        <end position="741"/>
    </location>
</feature>
<evidence type="ECO:0000256" key="1">
    <source>
        <dbReference type="ARBA" id="ARBA00004571"/>
    </source>
</evidence>
<evidence type="ECO:0000256" key="8">
    <source>
        <dbReference type="ARBA" id="ARBA00023004"/>
    </source>
</evidence>
<dbReference type="CDD" id="cd01347">
    <property type="entry name" value="ligand_gated_channel"/>
    <property type="match status" value="1"/>
</dbReference>
<keyword evidence="3 14" id="KW-0813">Transport</keyword>
<dbReference type="Proteomes" id="UP001595616">
    <property type="component" value="Unassembled WGS sequence"/>
</dbReference>